<dbReference type="PANTHER" id="PTHR10851">
    <property type="entry name" value="PYRIDOXINE-5-PHOSPHATE OXIDASE"/>
    <property type="match status" value="1"/>
</dbReference>
<reference evidence="8 9" key="1">
    <citation type="submission" date="2020-08" db="EMBL/GenBank/DDBJ databases">
        <title>Sequencing the genomes of 1000 actinobacteria strains.</title>
        <authorList>
            <person name="Klenk H.-P."/>
        </authorList>
    </citation>
    <scope>NUCLEOTIDE SEQUENCE [LARGE SCALE GENOMIC DNA]</scope>
    <source>
        <strain evidence="8 9">DSM 41654</strain>
    </source>
</reference>
<evidence type="ECO:0000313" key="9">
    <source>
        <dbReference type="Proteomes" id="UP000540506"/>
    </source>
</evidence>
<dbReference type="AlphaFoldDB" id="A0A7W7VYW3"/>
<evidence type="ECO:0000259" key="7">
    <source>
        <dbReference type="Pfam" id="PF10590"/>
    </source>
</evidence>
<dbReference type="Pfam" id="PF10590">
    <property type="entry name" value="PNP_phzG_C"/>
    <property type="match status" value="1"/>
</dbReference>
<keyword evidence="9" id="KW-1185">Reference proteome</keyword>
<sequence length="234" mass="25605">MTPGEYEETPEQRLTALRELLIHQPAMARELPGFDVEQAPADPAELFVAWLLAALRDGVPDAQVLTLSTEGLDGGPDARIVALRDVDPAAGEWWLAGDVHSPKGRQLAACARAALTWYWPALGRQVRVRGAVRTGSAAAAGETFRLLSPKSRVASLVGRQSEPLGEAAEFSAAWAVAERELAADQEIVAAGYTQYAVRAEAVEFWQGAAERRHVRLAYRRPAEDGQWTRRMLWP</sequence>
<comment type="cofactor">
    <cofactor evidence="5">
        <name>FMN</name>
        <dbReference type="ChEBI" id="CHEBI:58210"/>
    </cofactor>
    <text evidence="5">Binds 1 FMN per subunit.</text>
</comment>
<evidence type="ECO:0000259" key="6">
    <source>
        <dbReference type="Pfam" id="PF01243"/>
    </source>
</evidence>
<dbReference type="PIRSF" id="PIRSF000190">
    <property type="entry name" value="Pyd_amn-ph_oxd"/>
    <property type="match status" value="1"/>
</dbReference>
<keyword evidence="2" id="KW-0285">Flavoprotein</keyword>
<feature type="binding site" evidence="5">
    <location>
        <position position="215"/>
    </location>
    <ligand>
        <name>FMN</name>
        <dbReference type="ChEBI" id="CHEBI:58210"/>
    </ligand>
</feature>
<dbReference type="InterPro" id="IPR012349">
    <property type="entry name" value="Split_barrel_FMN-bd"/>
</dbReference>
<accession>A0A7W7VYW3</accession>
<keyword evidence="3 5" id="KW-0288">FMN</keyword>
<dbReference type="GO" id="GO:0008615">
    <property type="term" value="P:pyridoxine biosynthetic process"/>
    <property type="evidence" value="ECO:0007669"/>
    <property type="project" value="InterPro"/>
</dbReference>
<evidence type="ECO:0000256" key="4">
    <source>
        <dbReference type="ARBA" id="ARBA00023002"/>
    </source>
</evidence>
<comment type="similarity">
    <text evidence="1">Belongs to the pyridoxamine 5'-phosphate oxidase family.</text>
</comment>
<keyword evidence="4 8" id="KW-0560">Oxidoreductase</keyword>
<name>A0A7W7VYW3_KITKI</name>
<feature type="domain" description="Pyridoxamine 5'-phosphate oxidase N-terminal" evidence="6">
    <location>
        <begin position="53"/>
        <end position="144"/>
    </location>
</feature>
<dbReference type="InterPro" id="IPR019576">
    <property type="entry name" value="Pyridoxamine_oxidase_dimer_C"/>
</dbReference>
<gene>
    <name evidence="8" type="ORF">FHR34_006112</name>
</gene>
<evidence type="ECO:0000256" key="3">
    <source>
        <dbReference type="ARBA" id="ARBA00022643"/>
    </source>
</evidence>
<feature type="binding site" evidence="5">
    <location>
        <position position="205"/>
    </location>
    <ligand>
        <name>FMN</name>
        <dbReference type="ChEBI" id="CHEBI:58210"/>
    </ligand>
</feature>
<evidence type="ECO:0000256" key="1">
    <source>
        <dbReference type="ARBA" id="ARBA00007301"/>
    </source>
</evidence>
<comment type="caution">
    <text evidence="8">The sequence shown here is derived from an EMBL/GenBank/DDBJ whole genome shotgun (WGS) entry which is preliminary data.</text>
</comment>
<dbReference type="RefSeq" id="WP_281404048.1">
    <property type="nucleotide sequence ID" value="NZ_JACHJV010000001.1"/>
</dbReference>
<evidence type="ECO:0000256" key="2">
    <source>
        <dbReference type="ARBA" id="ARBA00022630"/>
    </source>
</evidence>
<feature type="binding site" evidence="5">
    <location>
        <position position="103"/>
    </location>
    <ligand>
        <name>FMN</name>
        <dbReference type="ChEBI" id="CHEBI:58210"/>
    </ligand>
</feature>
<dbReference type="GO" id="GO:0004733">
    <property type="term" value="F:pyridoxamine phosphate oxidase activity"/>
    <property type="evidence" value="ECO:0007669"/>
    <property type="project" value="UniProtKB-EC"/>
</dbReference>
<feature type="binding site" evidence="5">
    <location>
        <begin position="160"/>
        <end position="161"/>
    </location>
    <ligand>
        <name>FMN</name>
        <dbReference type="ChEBI" id="CHEBI:58210"/>
    </ligand>
</feature>
<protein>
    <submittedName>
        <fullName evidence="8">Pyridoxamine 5'-phosphate oxidase</fullName>
        <ecNumber evidence="8">1.4.3.5</ecNumber>
    </submittedName>
</protein>
<evidence type="ECO:0000256" key="5">
    <source>
        <dbReference type="PIRSR" id="PIRSR000190-2"/>
    </source>
</evidence>
<dbReference type="Gene3D" id="2.30.110.10">
    <property type="entry name" value="Electron Transport, Fmn-binding Protein, Chain A"/>
    <property type="match status" value="1"/>
</dbReference>
<feature type="binding site" evidence="5">
    <location>
        <position position="125"/>
    </location>
    <ligand>
        <name>FMN</name>
        <dbReference type="ChEBI" id="CHEBI:58210"/>
    </ligand>
</feature>
<feature type="domain" description="Pyridoxine 5'-phosphate oxidase dimerisation C-terminal" evidence="7">
    <location>
        <begin position="195"/>
        <end position="234"/>
    </location>
</feature>
<dbReference type="Pfam" id="PF01243">
    <property type="entry name" value="PNPOx_N"/>
    <property type="match status" value="1"/>
</dbReference>
<dbReference type="PANTHER" id="PTHR10851:SF0">
    <property type="entry name" value="PYRIDOXINE-5'-PHOSPHATE OXIDASE"/>
    <property type="match status" value="1"/>
</dbReference>
<dbReference type="EC" id="1.4.3.5" evidence="8"/>
<dbReference type="InterPro" id="IPR011576">
    <property type="entry name" value="Pyridox_Oxase_N"/>
</dbReference>
<dbReference type="GO" id="GO:0010181">
    <property type="term" value="F:FMN binding"/>
    <property type="evidence" value="ECO:0007669"/>
    <property type="project" value="InterPro"/>
</dbReference>
<organism evidence="8 9">
    <name type="scientific">Kitasatospora kifunensis</name>
    <name type="common">Streptomyces kifunensis</name>
    <dbReference type="NCBI Taxonomy" id="58351"/>
    <lineage>
        <taxon>Bacteria</taxon>
        <taxon>Bacillati</taxon>
        <taxon>Actinomycetota</taxon>
        <taxon>Actinomycetes</taxon>
        <taxon>Kitasatosporales</taxon>
        <taxon>Streptomycetaceae</taxon>
        <taxon>Kitasatospora</taxon>
    </lineage>
</organism>
<proteinExistence type="inferred from homology"/>
<evidence type="ECO:0000313" key="8">
    <source>
        <dbReference type="EMBL" id="MBB4927119.1"/>
    </source>
</evidence>
<dbReference type="EMBL" id="JACHJV010000001">
    <property type="protein sequence ID" value="MBB4927119.1"/>
    <property type="molecule type" value="Genomic_DNA"/>
</dbReference>
<dbReference type="InterPro" id="IPR000659">
    <property type="entry name" value="Pyridox_Oxase"/>
</dbReference>
<dbReference type="SUPFAM" id="SSF50475">
    <property type="entry name" value="FMN-binding split barrel"/>
    <property type="match status" value="1"/>
</dbReference>
<dbReference type="Proteomes" id="UP000540506">
    <property type="component" value="Unassembled WGS sequence"/>
</dbReference>